<evidence type="ECO:0000313" key="3">
    <source>
        <dbReference type="Proteomes" id="UP001328107"/>
    </source>
</evidence>
<evidence type="ECO:0008006" key="4">
    <source>
        <dbReference type="Google" id="ProtNLM"/>
    </source>
</evidence>
<feature type="non-terminal residue" evidence="2">
    <location>
        <position position="1"/>
    </location>
</feature>
<feature type="region of interest" description="Disordered" evidence="1">
    <location>
        <begin position="269"/>
        <end position="344"/>
    </location>
</feature>
<dbReference type="EMBL" id="BTRK01000001">
    <property type="protein sequence ID" value="GMR31059.1"/>
    <property type="molecule type" value="Genomic_DNA"/>
</dbReference>
<gene>
    <name evidence="2" type="ORF">PMAYCL1PPCAC_01254</name>
</gene>
<feature type="compositionally biased region" description="Basic and acidic residues" evidence="1">
    <location>
        <begin position="319"/>
        <end position="330"/>
    </location>
</feature>
<dbReference type="Gene3D" id="2.60.120.200">
    <property type="match status" value="1"/>
</dbReference>
<evidence type="ECO:0000313" key="2">
    <source>
        <dbReference type="EMBL" id="GMR31059.1"/>
    </source>
</evidence>
<name>A0AAN4Z0G6_9BILA</name>
<protein>
    <recommendedName>
        <fullName evidence="4">MAM domain-containing protein</fullName>
    </recommendedName>
</protein>
<proteinExistence type="predicted"/>
<keyword evidence="3" id="KW-1185">Reference proteome</keyword>
<reference evidence="3" key="1">
    <citation type="submission" date="2022-10" db="EMBL/GenBank/DDBJ databases">
        <title>Genome assembly of Pristionchus species.</title>
        <authorList>
            <person name="Yoshida K."/>
            <person name="Sommer R.J."/>
        </authorList>
    </citation>
    <scope>NUCLEOTIDE SEQUENCE [LARGE SCALE GENOMIC DNA]</scope>
    <source>
        <strain evidence="3">RS5460</strain>
    </source>
</reference>
<sequence length="548" mass="60841">SDACSSFDGSTLTHILTPQPSSSLTSGVTDARGIQAMLSKALGQQTHIGKTGQPIGIGPTVPTHHTDWVFEATELACADFDENCRWKNVEGLFVDQMDWYQGSGFLDQGRLQVATGTHISPGTYWSSPEVHIRVCTRKSSALLPTGYDYCSPPLDDPKPGPVRVVLPDSGREPFQIFIIADNFVYQATSLQGGFAIIDEIEYDAAMCGEEGEEAPGPPSSNSITPFPKLVDLNEKEHTTKGMVMKSTITRRGPLPISPETREFIKTIEEGREEEEDEQEEGEEETAVGHAMPRPAKKFIAARENMSREDMRASRNKRMSLRERVASRDRAGQSNGVDEEKEEEVREMSLADFTAMSVDGSIDRFLSMMKEVYHKTGHATTALKSACDVLNCRFIDGDCDALLAGSEWHTSDRPVGNPLTGIRGDASLLPYNKEGSFAYIRGPRTHSRLQTSPFHLDQDAFFIFAYHKIDPHSSLRVYAKQAGKEKETLLFDAPVLAKNSSRRWFREGRVLPAGDYDYIVFEVHSLSANNYIGLDEILVLNVDRQLMCT</sequence>
<organism evidence="2 3">
    <name type="scientific">Pristionchus mayeri</name>
    <dbReference type="NCBI Taxonomy" id="1317129"/>
    <lineage>
        <taxon>Eukaryota</taxon>
        <taxon>Metazoa</taxon>
        <taxon>Ecdysozoa</taxon>
        <taxon>Nematoda</taxon>
        <taxon>Chromadorea</taxon>
        <taxon>Rhabditida</taxon>
        <taxon>Rhabditina</taxon>
        <taxon>Diplogasteromorpha</taxon>
        <taxon>Diplogasteroidea</taxon>
        <taxon>Neodiplogasteridae</taxon>
        <taxon>Pristionchus</taxon>
    </lineage>
</organism>
<dbReference type="SUPFAM" id="SSF49899">
    <property type="entry name" value="Concanavalin A-like lectins/glucanases"/>
    <property type="match status" value="1"/>
</dbReference>
<dbReference type="Proteomes" id="UP001328107">
    <property type="component" value="Unassembled WGS sequence"/>
</dbReference>
<comment type="caution">
    <text evidence="2">The sequence shown here is derived from an EMBL/GenBank/DDBJ whole genome shotgun (WGS) entry which is preliminary data.</text>
</comment>
<evidence type="ECO:0000256" key="1">
    <source>
        <dbReference type="SAM" id="MobiDB-lite"/>
    </source>
</evidence>
<dbReference type="InterPro" id="IPR013320">
    <property type="entry name" value="ConA-like_dom_sf"/>
</dbReference>
<dbReference type="AlphaFoldDB" id="A0AAN4Z0G6"/>
<feature type="compositionally biased region" description="Acidic residues" evidence="1">
    <location>
        <begin position="270"/>
        <end position="285"/>
    </location>
</feature>
<accession>A0AAN4Z0G6</accession>